<keyword evidence="5" id="KW-0010">Activator</keyword>
<dbReference type="Pfam" id="PF02805">
    <property type="entry name" value="Ada_Zn_binding"/>
    <property type="match status" value="1"/>
</dbReference>
<dbReference type="GO" id="GO:0032259">
    <property type="term" value="P:methylation"/>
    <property type="evidence" value="ECO:0007669"/>
    <property type="project" value="UniProtKB-KW"/>
</dbReference>
<feature type="domain" description="Methylated-DNA-[protein]-cysteine S-methyltransferase DNA binding" evidence="8">
    <location>
        <begin position="103"/>
        <end position="183"/>
    </location>
</feature>
<dbReference type="Proteomes" id="UP001143474">
    <property type="component" value="Unassembled WGS sequence"/>
</dbReference>
<dbReference type="PANTHER" id="PTHR10815:SF13">
    <property type="entry name" value="METHYLATED-DNA--PROTEIN-CYSTEINE METHYLTRANSFERASE"/>
    <property type="match status" value="1"/>
</dbReference>
<dbReference type="Pfam" id="PF01035">
    <property type="entry name" value="DNA_binding_1"/>
    <property type="match status" value="1"/>
</dbReference>
<dbReference type="GO" id="GO:0008270">
    <property type="term" value="F:zinc ion binding"/>
    <property type="evidence" value="ECO:0007669"/>
    <property type="project" value="InterPro"/>
</dbReference>
<feature type="domain" description="Ada DNA repair metal-binding" evidence="9">
    <location>
        <begin position="194"/>
        <end position="245"/>
    </location>
</feature>
<proteinExistence type="predicted"/>
<dbReference type="Gene3D" id="1.10.10.10">
    <property type="entry name" value="Winged helix-like DNA-binding domain superfamily/Winged helix DNA-binding domain"/>
    <property type="match status" value="1"/>
</dbReference>
<evidence type="ECO:0000259" key="9">
    <source>
        <dbReference type="Pfam" id="PF02805"/>
    </source>
</evidence>
<keyword evidence="6" id="KW-0234">DNA repair</keyword>
<comment type="catalytic activity">
    <reaction evidence="7">
        <text>a 6-O-methyl-2'-deoxyguanosine in DNA + L-cysteinyl-[protein] = S-methyl-L-cysteinyl-[protein] + a 2'-deoxyguanosine in DNA</text>
        <dbReference type="Rhea" id="RHEA:24000"/>
        <dbReference type="Rhea" id="RHEA-COMP:10131"/>
        <dbReference type="Rhea" id="RHEA-COMP:10132"/>
        <dbReference type="Rhea" id="RHEA-COMP:11367"/>
        <dbReference type="Rhea" id="RHEA-COMP:11368"/>
        <dbReference type="ChEBI" id="CHEBI:29950"/>
        <dbReference type="ChEBI" id="CHEBI:82612"/>
        <dbReference type="ChEBI" id="CHEBI:85445"/>
        <dbReference type="ChEBI" id="CHEBI:85448"/>
        <dbReference type="EC" id="2.1.1.63"/>
    </reaction>
</comment>
<keyword evidence="2" id="KW-0489">Methyltransferase</keyword>
<dbReference type="GO" id="GO:0003677">
    <property type="term" value="F:DNA binding"/>
    <property type="evidence" value="ECO:0007669"/>
    <property type="project" value="InterPro"/>
</dbReference>
<dbReference type="AlphaFoldDB" id="A0A9W6MDH8"/>
<dbReference type="EMBL" id="BSEV01000006">
    <property type="protein sequence ID" value="GLK09808.1"/>
    <property type="molecule type" value="Genomic_DNA"/>
</dbReference>
<evidence type="ECO:0000256" key="1">
    <source>
        <dbReference type="ARBA" id="ARBA00001286"/>
    </source>
</evidence>
<keyword evidence="3" id="KW-0808">Transferase</keyword>
<dbReference type="NCBIfam" id="TIGR00589">
    <property type="entry name" value="ogt"/>
    <property type="match status" value="1"/>
</dbReference>
<evidence type="ECO:0000256" key="5">
    <source>
        <dbReference type="ARBA" id="ARBA00023159"/>
    </source>
</evidence>
<dbReference type="GO" id="GO:0003908">
    <property type="term" value="F:methylated-DNA-[protein]-cysteine S-methyltransferase activity"/>
    <property type="evidence" value="ECO:0007669"/>
    <property type="project" value="UniProtKB-EC"/>
</dbReference>
<dbReference type="GO" id="GO:0006281">
    <property type="term" value="P:DNA repair"/>
    <property type="evidence" value="ECO:0007669"/>
    <property type="project" value="UniProtKB-KW"/>
</dbReference>
<dbReference type="InterPro" id="IPR035451">
    <property type="entry name" value="Ada-like_dom_sf"/>
</dbReference>
<evidence type="ECO:0000313" key="11">
    <source>
        <dbReference type="Proteomes" id="UP001143474"/>
    </source>
</evidence>
<gene>
    <name evidence="10" type="ORF">GCM10017600_32140</name>
</gene>
<dbReference type="GO" id="GO:0006355">
    <property type="term" value="P:regulation of DNA-templated transcription"/>
    <property type="evidence" value="ECO:0007669"/>
    <property type="project" value="InterPro"/>
</dbReference>
<dbReference type="Gene3D" id="3.40.10.10">
    <property type="entry name" value="DNA Methylphosphotriester Repair Domain"/>
    <property type="match status" value="1"/>
</dbReference>
<protein>
    <recommendedName>
        <fullName evidence="12">Methylated-DNA--[protein]-cysteine S-methyltransferase</fullName>
    </recommendedName>
</protein>
<evidence type="ECO:0000256" key="2">
    <source>
        <dbReference type="ARBA" id="ARBA00022603"/>
    </source>
</evidence>
<dbReference type="CDD" id="cd06445">
    <property type="entry name" value="ATase"/>
    <property type="match status" value="1"/>
</dbReference>
<evidence type="ECO:0000256" key="6">
    <source>
        <dbReference type="ARBA" id="ARBA00023204"/>
    </source>
</evidence>
<dbReference type="RefSeq" id="WP_271218263.1">
    <property type="nucleotide sequence ID" value="NZ_BAAAVD010000028.1"/>
</dbReference>
<dbReference type="InterPro" id="IPR004026">
    <property type="entry name" value="Ada_DNA_repair_Zn-bd"/>
</dbReference>
<organism evidence="10 11">
    <name type="scientific">Streptosporangium carneum</name>
    <dbReference type="NCBI Taxonomy" id="47481"/>
    <lineage>
        <taxon>Bacteria</taxon>
        <taxon>Bacillati</taxon>
        <taxon>Actinomycetota</taxon>
        <taxon>Actinomycetes</taxon>
        <taxon>Streptosporangiales</taxon>
        <taxon>Streptosporangiaceae</taxon>
        <taxon>Streptosporangium</taxon>
    </lineage>
</organism>
<reference evidence="10" key="1">
    <citation type="journal article" date="2014" name="Int. J. Syst. Evol. Microbiol.">
        <title>Complete genome sequence of Corynebacterium casei LMG S-19264T (=DSM 44701T), isolated from a smear-ripened cheese.</title>
        <authorList>
            <consortium name="US DOE Joint Genome Institute (JGI-PGF)"/>
            <person name="Walter F."/>
            <person name="Albersmeier A."/>
            <person name="Kalinowski J."/>
            <person name="Ruckert C."/>
        </authorList>
    </citation>
    <scope>NUCLEOTIDE SEQUENCE</scope>
    <source>
        <strain evidence="10">VKM Ac-2007</strain>
    </source>
</reference>
<dbReference type="InterPro" id="IPR014048">
    <property type="entry name" value="MethylDNA_cys_MeTrfase_DNA-bd"/>
</dbReference>
<comment type="caution">
    <text evidence="10">The sequence shown here is derived from an EMBL/GenBank/DDBJ whole genome shotgun (WGS) entry which is preliminary data.</text>
</comment>
<evidence type="ECO:0000256" key="4">
    <source>
        <dbReference type="ARBA" id="ARBA00022763"/>
    </source>
</evidence>
<dbReference type="PROSITE" id="PS00374">
    <property type="entry name" value="MGMT"/>
    <property type="match status" value="1"/>
</dbReference>
<evidence type="ECO:0000256" key="7">
    <source>
        <dbReference type="ARBA" id="ARBA00049348"/>
    </source>
</evidence>
<dbReference type="InterPro" id="IPR036388">
    <property type="entry name" value="WH-like_DNA-bd_sf"/>
</dbReference>
<sequence length="251" mass="27019">MDSTHDPLLARLAGLATDAPDGLLGRIAARWTRAPSPVGELLVAFTDEGIVYARLEGEDFAASFRERFARPLLPAPRPPAGLLPALRSGRSSGLRFDLRDADDFQRDVLRAALTVPRGQVRPYSWIARLVGRPEAAREVASTLERNPVPVLIPCHRVVRADGAAGGHAFGRAAKEALLRAENVDLGEVRSLAEAGVLYLGSDTTGIVCFPTCHNARRITSAHRHGFHSVAQAERAGYRTCLHCRPGLAEAG</sequence>
<dbReference type="InterPro" id="IPR001497">
    <property type="entry name" value="MethylDNA_cys_MeTrfase_AS"/>
</dbReference>
<evidence type="ECO:0000259" key="8">
    <source>
        <dbReference type="Pfam" id="PF01035"/>
    </source>
</evidence>
<comment type="catalytic activity">
    <reaction evidence="1">
        <text>a 4-O-methyl-thymidine in DNA + L-cysteinyl-[protein] = a thymidine in DNA + S-methyl-L-cysteinyl-[protein]</text>
        <dbReference type="Rhea" id="RHEA:53428"/>
        <dbReference type="Rhea" id="RHEA-COMP:10131"/>
        <dbReference type="Rhea" id="RHEA-COMP:10132"/>
        <dbReference type="Rhea" id="RHEA-COMP:13555"/>
        <dbReference type="Rhea" id="RHEA-COMP:13556"/>
        <dbReference type="ChEBI" id="CHEBI:29950"/>
        <dbReference type="ChEBI" id="CHEBI:82612"/>
        <dbReference type="ChEBI" id="CHEBI:137386"/>
        <dbReference type="ChEBI" id="CHEBI:137387"/>
        <dbReference type="EC" id="2.1.1.63"/>
    </reaction>
</comment>
<name>A0A9W6MDH8_9ACTN</name>
<keyword evidence="11" id="KW-1185">Reference proteome</keyword>
<reference evidence="10" key="2">
    <citation type="submission" date="2023-01" db="EMBL/GenBank/DDBJ databases">
        <authorList>
            <person name="Sun Q."/>
            <person name="Evtushenko L."/>
        </authorList>
    </citation>
    <scope>NUCLEOTIDE SEQUENCE</scope>
    <source>
        <strain evidence="10">VKM Ac-2007</strain>
    </source>
</reference>
<evidence type="ECO:0000256" key="3">
    <source>
        <dbReference type="ARBA" id="ARBA00022679"/>
    </source>
</evidence>
<evidence type="ECO:0000313" key="10">
    <source>
        <dbReference type="EMBL" id="GLK09808.1"/>
    </source>
</evidence>
<evidence type="ECO:0008006" key="12">
    <source>
        <dbReference type="Google" id="ProtNLM"/>
    </source>
</evidence>
<dbReference type="SUPFAM" id="SSF46767">
    <property type="entry name" value="Methylated DNA-protein cysteine methyltransferase, C-terminal domain"/>
    <property type="match status" value="1"/>
</dbReference>
<dbReference type="SUPFAM" id="SSF57884">
    <property type="entry name" value="Ada DNA repair protein, N-terminal domain (N-Ada 10)"/>
    <property type="match status" value="1"/>
</dbReference>
<keyword evidence="4" id="KW-0227">DNA damage</keyword>
<dbReference type="PANTHER" id="PTHR10815">
    <property type="entry name" value="METHYLATED-DNA--PROTEIN-CYSTEINE METHYLTRANSFERASE"/>
    <property type="match status" value="1"/>
</dbReference>
<accession>A0A9W6MDH8</accession>
<dbReference type="InterPro" id="IPR036217">
    <property type="entry name" value="MethylDNA_cys_MeTrfase_DNAb"/>
</dbReference>